<keyword evidence="4" id="KW-0050">Antiport</keyword>
<evidence type="ECO:0000259" key="14">
    <source>
        <dbReference type="Pfam" id="PF08619"/>
    </source>
</evidence>
<keyword evidence="8" id="KW-0406">Ion transport</keyword>
<name>A0A060T9C1_BLAAD</name>
<dbReference type="GO" id="GO:0005886">
    <property type="term" value="C:plasma membrane"/>
    <property type="evidence" value="ECO:0007669"/>
    <property type="project" value="InterPro"/>
</dbReference>
<dbReference type="AlphaFoldDB" id="A0A060T9C1"/>
<evidence type="ECO:0000256" key="8">
    <source>
        <dbReference type="ARBA" id="ARBA00023065"/>
    </source>
</evidence>
<gene>
    <name evidence="15" type="ORF">GNLVRS02_ARAD1C36938g</name>
</gene>
<dbReference type="Pfam" id="PF00999">
    <property type="entry name" value="Na_H_Exchanger"/>
    <property type="match status" value="1"/>
</dbReference>
<evidence type="ECO:0000256" key="11">
    <source>
        <dbReference type="SAM" id="MobiDB-lite"/>
    </source>
</evidence>
<dbReference type="InterPro" id="IPR013928">
    <property type="entry name" value="Cation/H_antiporter_C"/>
</dbReference>
<dbReference type="Pfam" id="PF08619">
    <property type="entry name" value="Nha1_C"/>
    <property type="match status" value="1"/>
</dbReference>
<feature type="region of interest" description="Disordered" evidence="11">
    <location>
        <begin position="481"/>
        <end position="505"/>
    </location>
</feature>
<feature type="compositionally biased region" description="Low complexity" evidence="11">
    <location>
        <begin position="742"/>
        <end position="768"/>
    </location>
</feature>
<feature type="transmembrane region" description="Helical" evidence="12">
    <location>
        <begin position="200"/>
        <end position="225"/>
    </location>
</feature>
<protein>
    <submittedName>
        <fullName evidence="15">ARAD1C36938p</fullName>
    </submittedName>
</protein>
<keyword evidence="9 12" id="KW-0472">Membrane</keyword>
<proteinExistence type="inferred from homology"/>
<feature type="compositionally biased region" description="Acidic residues" evidence="11">
    <location>
        <begin position="820"/>
        <end position="830"/>
    </location>
</feature>
<reference evidence="15" key="1">
    <citation type="submission" date="2014-02" db="EMBL/GenBank/DDBJ databases">
        <authorList>
            <person name="Genoscope - CEA"/>
        </authorList>
    </citation>
    <scope>NUCLEOTIDE SEQUENCE</scope>
    <source>
        <strain evidence="15">LS3</strain>
    </source>
</reference>
<keyword evidence="10" id="KW-0739">Sodium transport</keyword>
<feature type="transmembrane region" description="Helical" evidence="12">
    <location>
        <begin position="69"/>
        <end position="88"/>
    </location>
</feature>
<dbReference type="GO" id="GO:0036376">
    <property type="term" value="P:sodium ion export across plasma membrane"/>
    <property type="evidence" value="ECO:0007669"/>
    <property type="project" value="InterPro"/>
</dbReference>
<dbReference type="GO" id="GO:0030007">
    <property type="term" value="P:intracellular potassium ion homeostasis"/>
    <property type="evidence" value="ECO:0007669"/>
    <property type="project" value="TreeGrafter"/>
</dbReference>
<dbReference type="PANTHER" id="PTHR31382:SF4">
    <property type="entry name" value="NA(+)_H(+) ANTIPORTER"/>
    <property type="match status" value="1"/>
</dbReference>
<feature type="transmembrane region" description="Helical" evidence="12">
    <location>
        <begin position="321"/>
        <end position="341"/>
    </location>
</feature>
<feature type="transmembrane region" description="Helical" evidence="12">
    <location>
        <begin position="362"/>
        <end position="386"/>
    </location>
</feature>
<accession>A0A060T9C1</accession>
<feature type="transmembrane region" description="Helical" evidence="12">
    <location>
        <begin position="406"/>
        <end position="436"/>
    </location>
</feature>
<feature type="region of interest" description="Disordered" evidence="11">
    <location>
        <begin position="678"/>
        <end position="712"/>
    </location>
</feature>
<feature type="transmembrane region" description="Helical" evidence="12">
    <location>
        <begin position="245"/>
        <end position="262"/>
    </location>
</feature>
<dbReference type="InterPro" id="IPR004712">
    <property type="entry name" value="Na+/H+_antiporter_fungi"/>
</dbReference>
<keyword evidence="6 12" id="KW-1133">Transmembrane helix</keyword>
<evidence type="ECO:0000256" key="4">
    <source>
        <dbReference type="ARBA" id="ARBA00022449"/>
    </source>
</evidence>
<evidence type="ECO:0000256" key="2">
    <source>
        <dbReference type="ARBA" id="ARBA00005248"/>
    </source>
</evidence>
<feature type="transmembrane region" description="Helical" evidence="12">
    <location>
        <begin position="296"/>
        <end position="315"/>
    </location>
</feature>
<dbReference type="GO" id="GO:0042391">
    <property type="term" value="P:regulation of membrane potential"/>
    <property type="evidence" value="ECO:0007669"/>
    <property type="project" value="InterPro"/>
</dbReference>
<evidence type="ECO:0000259" key="13">
    <source>
        <dbReference type="Pfam" id="PF00999"/>
    </source>
</evidence>
<dbReference type="EMBL" id="HG937693">
    <property type="protein sequence ID" value="CDP35497.1"/>
    <property type="molecule type" value="Genomic_DNA"/>
</dbReference>
<feature type="transmembrane region" description="Helical" evidence="12">
    <location>
        <begin position="37"/>
        <end position="57"/>
    </location>
</feature>
<feature type="compositionally biased region" description="Acidic residues" evidence="11">
    <location>
        <begin position="785"/>
        <end position="803"/>
    </location>
</feature>
<evidence type="ECO:0000256" key="9">
    <source>
        <dbReference type="ARBA" id="ARBA00023136"/>
    </source>
</evidence>
<evidence type="ECO:0000256" key="1">
    <source>
        <dbReference type="ARBA" id="ARBA00004141"/>
    </source>
</evidence>
<evidence type="ECO:0000256" key="12">
    <source>
        <dbReference type="SAM" id="Phobius"/>
    </source>
</evidence>
<dbReference type="PANTHER" id="PTHR31382">
    <property type="entry name" value="NA(+)/H(+) ANTIPORTER"/>
    <property type="match status" value="1"/>
</dbReference>
<reference evidence="15" key="2">
    <citation type="submission" date="2014-06" db="EMBL/GenBank/DDBJ databases">
        <title>The complete genome of Blastobotrys (Arxula) adeninivorans LS3 - a yeast of biotechnological interest.</title>
        <authorList>
            <person name="Kunze G."/>
            <person name="Gaillardin C."/>
            <person name="Czernicka M."/>
            <person name="Durrens P."/>
            <person name="Martin T."/>
            <person name="Boer E."/>
            <person name="Gabaldon T."/>
            <person name="Cruz J."/>
            <person name="Talla E."/>
            <person name="Marck C."/>
            <person name="Goffeau A."/>
            <person name="Barbe V."/>
            <person name="Baret P."/>
            <person name="Baronian K."/>
            <person name="Beier S."/>
            <person name="Bleykasten C."/>
            <person name="Bode R."/>
            <person name="Casaregola S."/>
            <person name="Despons L."/>
            <person name="Fairhead C."/>
            <person name="Giersberg M."/>
            <person name="Gierski P."/>
            <person name="Hahnel U."/>
            <person name="Hartmann A."/>
            <person name="Jankowska D."/>
            <person name="Jubin C."/>
            <person name="Jung P."/>
            <person name="Lafontaine I."/>
            <person name="Leh-Louis V."/>
            <person name="Lemaire M."/>
            <person name="Marcet-Houben M."/>
            <person name="Mascher M."/>
            <person name="Morel G."/>
            <person name="Richard G.-F."/>
            <person name="Riechen J."/>
            <person name="Sacerdot C."/>
            <person name="Sarkar A."/>
            <person name="Savel G."/>
            <person name="Schacherer J."/>
            <person name="Sherman D."/>
            <person name="Straub M.-L."/>
            <person name="Stein N."/>
            <person name="Thierry A."/>
            <person name="Trautwein-Schult A."/>
            <person name="Westhof E."/>
            <person name="Worch S."/>
            <person name="Dujon B."/>
            <person name="Souciet J.-L."/>
            <person name="Wincker P."/>
            <person name="Scholz U."/>
            <person name="Neuveglise N."/>
        </authorList>
    </citation>
    <scope>NUCLEOTIDE SEQUENCE</scope>
    <source>
        <strain evidence="15">LS3</strain>
    </source>
</reference>
<organism evidence="15">
    <name type="scientific">Blastobotrys adeninivorans</name>
    <name type="common">Yeast</name>
    <name type="synonym">Arxula adeninivorans</name>
    <dbReference type="NCBI Taxonomy" id="409370"/>
    <lineage>
        <taxon>Eukaryota</taxon>
        <taxon>Fungi</taxon>
        <taxon>Dikarya</taxon>
        <taxon>Ascomycota</taxon>
        <taxon>Saccharomycotina</taxon>
        <taxon>Dipodascomycetes</taxon>
        <taxon>Dipodascales</taxon>
        <taxon>Trichomonascaceae</taxon>
        <taxon>Blastobotrys</taxon>
    </lineage>
</organism>
<keyword evidence="7" id="KW-0915">Sodium</keyword>
<feature type="domain" description="Cation/H+ exchanger transmembrane" evidence="13">
    <location>
        <begin position="26"/>
        <end position="433"/>
    </location>
</feature>
<evidence type="ECO:0000256" key="10">
    <source>
        <dbReference type="ARBA" id="ARBA00023201"/>
    </source>
</evidence>
<dbReference type="FunFam" id="1.20.1530.20:FF:000015">
    <property type="entry name" value="Na(+)/H(+) antiporter 2"/>
    <property type="match status" value="1"/>
</dbReference>
<feature type="compositionally biased region" description="Basic and acidic residues" evidence="11">
    <location>
        <begin position="690"/>
        <end position="709"/>
    </location>
</feature>
<feature type="domain" description="Alkali metal cation/H+ antiporter Nha1 C-terminal" evidence="14">
    <location>
        <begin position="531"/>
        <end position="825"/>
    </location>
</feature>
<comment type="subcellular location">
    <subcellularLocation>
        <location evidence="1">Membrane</location>
        <topology evidence="1">Multi-pass membrane protein</topology>
    </subcellularLocation>
</comment>
<dbReference type="InterPro" id="IPR006153">
    <property type="entry name" value="Cation/H_exchanger_TM"/>
</dbReference>
<keyword evidence="3" id="KW-0813">Transport</keyword>
<feature type="transmembrane region" description="Helical" evidence="12">
    <location>
        <begin position="100"/>
        <end position="122"/>
    </location>
</feature>
<evidence type="ECO:0000256" key="5">
    <source>
        <dbReference type="ARBA" id="ARBA00022692"/>
    </source>
</evidence>
<sequence>MAWEQLWIDKPHLAYALIGGFTTVFSLISLFVKEKLYIGEATVATIFGVIVGPHALNWFAPQTWGNTDFITLEISRIVLVVQIFAVAVELPKKYMLRHWLSVLILLLPVMTFGWLISSVFIWKLVPTLTWIEGLCIAACVTATDPVLASAVVGKGKFARRVPGHLRNLLSAESGCNDGMAFPFAYLAINIIHYAGNHRQIAFHFIVISVLYECVFGSILGAIIGYSGRHAIKFAEKHNLIDRESFLSFYFVLALFCTGVGSIIGTDDLLVSFAAGTAFSWDGWFSRKTEESHVSNVIDLLINMSFFVYFGAIVPWEQFNNFDIGIKAWKLVILAILVLIFRRMPIMLFTKPFNPDIRTWREAFFCGHFGPIGVGAIFIAILCRAELESGEPTPLAHLPSEDAPHYYAIATIWPVTTFLVIASIVVHGSSIAVFTLGKRLNNMTITMSYTTGGNNQSWLSRLPRLEGGKTLSLHKMDTDGKWKAGGVKAKPAGGLRKRKKGEPVRAERPEVMPIDLSAGHTVPDEVSQTLNEADIEEQINTGQQAYQEGDKIIIEDPEGEVIKTLDTSKYGRVESTENADYSSGEGSSSSADRGKGEDEESQAEVLRRDEVGSRKIIAYQLDDTIIVENEDGEIIRRYRINRHRRQQPTQSGQQKNIVSQGLDRTLSWVGLRRTQSTSGLLANQHASGSGDWRDAHAKQDVEKHGTKNDVGDELELLDANGQDLAVDDETMKKQLKSLLLSDDSKQAGSKAKASSQAPQAEKSSASSSDGPTLPGGVPRNFLGRNEDEDEDEDEPVDTYDDTETEVERKRRLAALGLLKTDDDDDEEEEVEGTPARNRADTRVPPIAEEDEEETAARAPPTKIQWSADTK</sequence>
<feature type="region of interest" description="Disordered" evidence="11">
    <location>
        <begin position="572"/>
        <end position="606"/>
    </location>
</feature>
<evidence type="ECO:0000256" key="3">
    <source>
        <dbReference type="ARBA" id="ARBA00022448"/>
    </source>
</evidence>
<evidence type="ECO:0000313" key="15">
    <source>
        <dbReference type="EMBL" id="CDP35497.1"/>
    </source>
</evidence>
<feature type="compositionally biased region" description="Low complexity" evidence="11">
    <location>
        <begin position="483"/>
        <end position="493"/>
    </location>
</feature>
<evidence type="ECO:0000256" key="7">
    <source>
        <dbReference type="ARBA" id="ARBA00023053"/>
    </source>
</evidence>
<evidence type="ECO:0000256" key="6">
    <source>
        <dbReference type="ARBA" id="ARBA00022989"/>
    </source>
</evidence>
<feature type="transmembrane region" description="Helical" evidence="12">
    <location>
        <begin position="12"/>
        <end position="32"/>
    </location>
</feature>
<dbReference type="GO" id="GO:0120029">
    <property type="term" value="P:proton export across plasma membrane"/>
    <property type="evidence" value="ECO:0007669"/>
    <property type="project" value="InterPro"/>
</dbReference>
<keyword evidence="5 12" id="KW-0812">Transmembrane</keyword>
<dbReference type="PhylomeDB" id="A0A060T9C1"/>
<feature type="region of interest" description="Disordered" evidence="11">
    <location>
        <begin position="742"/>
        <end position="869"/>
    </location>
</feature>
<dbReference type="GO" id="GO:0015385">
    <property type="term" value="F:sodium:proton antiporter activity"/>
    <property type="evidence" value="ECO:0007669"/>
    <property type="project" value="InterPro"/>
</dbReference>
<comment type="similarity">
    <text evidence="2">Belongs to the fungal Na(+)/H(+) exchanger family.</text>
</comment>